<dbReference type="AlphaFoldDB" id="A0A0L6UJV3"/>
<organism evidence="2 3">
    <name type="scientific">Puccinia sorghi</name>
    <dbReference type="NCBI Taxonomy" id="27349"/>
    <lineage>
        <taxon>Eukaryota</taxon>
        <taxon>Fungi</taxon>
        <taxon>Dikarya</taxon>
        <taxon>Basidiomycota</taxon>
        <taxon>Pucciniomycotina</taxon>
        <taxon>Pucciniomycetes</taxon>
        <taxon>Pucciniales</taxon>
        <taxon>Pucciniaceae</taxon>
        <taxon>Puccinia</taxon>
    </lineage>
</organism>
<reference evidence="2 3" key="1">
    <citation type="submission" date="2015-08" db="EMBL/GenBank/DDBJ databases">
        <title>Next Generation Sequencing and Analysis of the Genome of Puccinia sorghi L Schw, the Causal Agent of Maize Common Rust.</title>
        <authorList>
            <person name="Rochi L."/>
            <person name="Burguener G."/>
            <person name="Darino M."/>
            <person name="Turjanski A."/>
            <person name="Kreff E."/>
            <person name="Dieguez M.J."/>
            <person name="Sacco F."/>
        </authorList>
    </citation>
    <scope>NUCLEOTIDE SEQUENCE [LARGE SCALE GENOMIC DNA]</scope>
    <source>
        <strain evidence="2 3">RO10H11247</strain>
    </source>
</reference>
<dbReference type="VEuPathDB" id="FungiDB:VP01_5924g2"/>
<feature type="non-terminal residue" evidence="2">
    <location>
        <position position="1"/>
    </location>
</feature>
<dbReference type="Proteomes" id="UP000037035">
    <property type="component" value="Unassembled WGS sequence"/>
</dbReference>
<dbReference type="OrthoDB" id="3881873at2759"/>
<comment type="caution">
    <text evidence="2">The sequence shown here is derived from an EMBL/GenBank/DDBJ whole genome shotgun (WGS) entry which is preliminary data.</text>
</comment>
<gene>
    <name evidence="2" type="ORF">VP01_5924g2</name>
</gene>
<protein>
    <submittedName>
        <fullName evidence="2">Uncharacterized protein</fullName>
    </submittedName>
</protein>
<keyword evidence="3" id="KW-1185">Reference proteome</keyword>
<dbReference type="Pfam" id="PF14223">
    <property type="entry name" value="Retrotran_gag_2"/>
    <property type="match status" value="1"/>
</dbReference>
<proteinExistence type="predicted"/>
<evidence type="ECO:0000313" key="2">
    <source>
        <dbReference type="EMBL" id="KNZ48085.1"/>
    </source>
</evidence>
<evidence type="ECO:0000313" key="3">
    <source>
        <dbReference type="Proteomes" id="UP000037035"/>
    </source>
</evidence>
<name>A0A0L6UJV3_9BASI</name>
<feature type="compositionally biased region" description="Polar residues" evidence="1">
    <location>
        <begin position="11"/>
        <end position="27"/>
    </location>
</feature>
<evidence type="ECO:0000256" key="1">
    <source>
        <dbReference type="SAM" id="MobiDB-lite"/>
    </source>
</evidence>
<feature type="region of interest" description="Disordered" evidence="1">
    <location>
        <begin position="1"/>
        <end position="27"/>
    </location>
</feature>
<sequence>SKLTLPMLDGDNQNLADQKPSTTADSTNMERLETPILKTAIEAIPLLNLDNYSSWKNRVENMLDLQDLYDNLTKEKGTLTRSQDVQLRTILTSKLELSIHANVIDHTNEKDARAIWKSISNYFASSQSSNRARVFKELLRLRFNTGDIPGFITSIKTILARFHEVGIDILEDIVTYMILDKLPSALDNVVERITHSEKEIKPELALEQLRVYYNDQLAMGGGGSGSKNDPMALVTDSSRKCKKGAHNPLSGHSESNCWTLYPECHPVFPSKPSGSRTEATFPS</sequence>
<dbReference type="EMBL" id="LAVV01011190">
    <property type="protein sequence ID" value="KNZ48085.1"/>
    <property type="molecule type" value="Genomic_DNA"/>
</dbReference>
<accession>A0A0L6UJV3</accession>